<comment type="caution">
    <text evidence="2">The sequence shown here is derived from an EMBL/GenBank/DDBJ whole genome shotgun (WGS) entry which is preliminary data.</text>
</comment>
<feature type="chain" id="PRO_5015959458" description="Secreted protein" evidence="1">
    <location>
        <begin position="18"/>
        <end position="90"/>
    </location>
</feature>
<name>A0A2W5B8P8_9SPHN</name>
<evidence type="ECO:0008006" key="4">
    <source>
        <dbReference type="Google" id="ProtNLM"/>
    </source>
</evidence>
<dbReference type="Proteomes" id="UP000248614">
    <property type="component" value="Unassembled WGS sequence"/>
</dbReference>
<keyword evidence="1" id="KW-0732">Signal</keyword>
<proteinExistence type="predicted"/>
<reference evidence="2 3" key="1">
    <citation type="submission" date="2017-08" db="EMBL/GenBank/DDBJ databases">
        <title>Infants hospitalized years apart are colonized by the same room-sourced microbial strains.</title>
        <authorList>
            <person name="Brooks B."/>
            <person name="Olm M.R."/>
            <person name="Firek B.A."/>
            <person name="Baker R."/>
            <person name="Thomas B.C."/>
            <person name="Morowitz M.J."/>
            <person name="Banfield J.F."/>
        </authorList>
    </citation>
    <scope>NUCLEOTIDE SEQUENCE [LARGE SCALE GENOMIC DNA]</scope>
    <source>
        <strain evidence="2">S2_018_000_R3_110</strain>
    </source>
</reference>
<dbReference type="AlphaFoldDB" id="A0A2W5B8P8"/>
<dbReference type="EMBL" id="QFNF01000007">
    <property type="protein sequence ID" value="PZO79555.1"/>
    <property type="molecule type" value="Genomic_DNA"/>
</dbReference>
<organism evidence="2 3">
    <name type="scientific">Sphingomonas hengshuiensis</name>
    <dbReference type="NCBI Taxonomy" id="1609977"/>
    <lineage>
        <taxon>Bacteria</taxon>
        <taxon>Pseudomonadati</taxon>
        <taxon>Pseudomonadota</taxon>
        <taxon>Alphaproteobacteria</taxon>
        <taxon>Sphingomonadales</taxon>
        <taxon>Sphingomonadaceae</taxon>
        <taxon>Sphingomonas</taxon>
    </lineage>
</organism>
<protein>
    <recommendedName>
        <fullName evidence="4">Secreted protein</fullName>
    </recommendedName>
</protein>
<accession>A0A2W5B8P8</accession>
<feature type="signal peptide" evidence="1">
    <location>
        <begin position="1"/>
        <end position="17"/>
    </location>
</feature>
<evidence type="ECO:0000313" key="3">
    <source>
        <dbReference type="Proteomes" id="UP000248614"/>
    </source>
</evidence>
<evidence type="ECO:0000256" key="1">
    <source>
        <dbReference type="SAM" id="SignalP"/>
    </source>
</evidence>
<sequence>MSALLLLMMMQAAPAPAKLGVADPVNCVLTPRALGCPDRRNERYRLGDDDEPAFDRKADGLKQDGRQCGLLGSQQYCTRKPRTILSAPTG</sequence>
<evidence type="ECO:0000313" key="2">
    <source>
        <dbReference type="EMBL" id="PZO79555.1"/>
    </source>
</evidence>
<gene>
    <name evidence="2" type="ORF">DI632_04295</name>
</gene>